<dbReference type="Pfam" id="PF08240">
    <property type="entry name" value="ADH_N"/>
    <property type="match status" value="1"/>
</dbReference>
<evidence type="ECO:0000313" key="3">
    <source>
        <dbReference type="Proteomes" id="UP000253529"/>
    </source>
</evidence>
<dbReference type="EMBL" id="QNRK01000009">
    <property type="protein sequence ID" value="RBP14277.1"/>
    <property type="molecule type" value="Genomic_DNA"/>
</dbReference>
<dbReference type="PANTHER" id="PTHR43677:SF4">
    <property type="entry name" value="QUINONE OXIDOREDUCTASE-LIKE PROTEIN 2"/>
    <property type="match status" value="1"/>
</dbReference>
<dbReference type="InterPro" id="IPR036291">
    <property type="entry name" value="NAD(P)-bd_dom_sf"/>
</dbReference>
<feature type="domain" description="Enoyl reductase (ER)" evidence="1">
    <location>
        <begin position="10"/>
        <end position="322"/>
    </location>
</feature>
<evidence type="ECO:0000259" key="1">
    <source>
        <dbReference type="SMART" id="SM00829"/>
    </source>
</evidence>
<dbReference type="InterPro" id="IPR011032">
    <property type="entry name" value="GroES-like_sf"/>
</dbReference>
<name>A0A366FI57_9HYPH</name>
<dbReference type="Proteomes" id="UP000253529">
    <property type="component" value="Unassembled WGS sequence"/>
</dbReference>
<dbReference type="AlphaFoldDB" id="A0A366FI57"/>
<dbReference type="GO" id="GO:0016491">
    <property type="term" value="F:oxidoreductase activity"/>
    <property type="evidence" value="ECO:0007669"/>
    <property type="project" value="InterPro"/>
</dbReference>
<dbReference type="InterPro" id="IPR020843">
    <property type="entry name" value="ER"/>
</dbReference>
<dbReference type="SUPFAM" id="SSF51735">
    <property type="entry name" value="NAD(P)-binding Rossmann-fold domains"/>
    <property type="match status" value="1"/>
</dbReference>
<accession>A0A366FI57</accession>
<dbReference type="InterPro" id="IPR013154">
    <property type="entry name" value="ADH-like_N"/>
</dbReference>
<gene>
    <name evidence="2" type="ORF">DFR50_10930</name>
</gene>
<comment type="caution">
    <text evidence="2">The sequence shown here is derived from an EMBL/GenBank/DDBJ whole genome shotgun (WGS) entry which is preliminary data.</text>
</comment>
<keyword evidence="3" id="KW-1185">Reference proteome</keyword>
<dbReference type="SUPFAM" id="SSF50129">
    <property type="entry name" value="GroES-like"/>
    <property type="match status" value="1"/>
</dbReference>
<dbReference type="InterPro" id="IPR013149">
    <property type="entry name" value="ADH-like_C"/>
</dbReference>
<organism evidence="2 3">
    <name type="scientific">Roseiarcus fermentans</name>
    <dbReference type="NCBI Taxonomy" id="1473586"/>
    <lineage>
        <taxon>Bacteria</taxon>
        <taxon>Pseudomonadati</taxon>
        <taxon>Pseudomonadota</taxon>
        <taxon>Alphaproteobacteria</taxon>
        <taxon>Hyphomicrobiales</taxon>
        <taxon>Roseiarcaceae</taxon>
        <taxon>Roseiarcus</taxon>
    </lineage>
</organism>
<sequence length="328" mass="34343">MKALICPALGPAETLIVTEVERPVAGPGEVVVDIVYAALNFFDTLIIEGKYQLKPEPPFSPAGEFAGRVAEIGAGVTGFAVGDRVMGSTGFGAAREAIAIAANRLAHVPAGLALDKAAGLSIAYGTTLHALKQRAEMKPGESLVVLGASGGVGLAAVEIGKAMGARVIACASSDDKLAFARGYGATETINYATEDFRARLKALTGGKGVDVVYDPVGGPLTELALRSLAWKGRLLVIGFASGEIPKPPLNLTLLKGCDIRGVYWGDFVAREPEANRDNMSQLLSWAESGALQVHVHAIFPIERRLEAFQAISRRQALGKVLLQLGTDV</sequence>
<dbReference type="RefSeq" id="WP_113888969.1">
    <property type="nucleotide sequence ID" value="NZ_QNRK01000009.1"/>
</dbReference>
<dbReference type="OrthoDB" id="4190732at2"/>
<dbReference type="PANTHER" id="PTHR43677">
    <property type="entry name" value="SHORT-CHAIN DEHYDROGENASE/REDUCTASE"/>
    <property type="match status" value="1"/>
</dbReference>
<proteinExistence type="predicted"/>
<dbReference type="CDD" id="cd08241">
    <property type="entry name" value="QOR1"/>
    <property type="match status" value="1"/>
</dbReference>
<dbReference type="Gene3D" id="3.40.50.720">
    <property type="entry name" value="NAD(P)-binding Rossmann-like Domain"/>
    <property type="match status" value="1"/>
</dbReference>
<dbReference type="Pfam" id="PF00107">
    <property type="entry name" value="ADH_zinc_N"/>
    <property type="match status" value="1"/>
</dbReference>
<protein>
    <submittedName>
        <fullName evidence="2">NADPH2:quinone reductase</fullName>
    </submittedName>
</protein>
<reference evidence="2 3" key="1">
    <citation type="submission" date="2018-06" db="EMBL/GenBank/DDBJ databases">
        <title>Genomic Encyclopedia of Type Strains, Phase IV (KMG-IV): sequencing the most valuable type-strain genomes for metagenomic binning, comparative biology and taxonomic classification.</title>
        <authorList>
            <person name="Goeker M."/>
        </authorList>
    </citation>
    <scope>NUCLEOTIDE SEQUENCE [LARGE SCALE GENOMIC DNA]</scope>
    <source>
        <strain evidence="2 3">DSM 24875</strain>
    </source>
</reference>
<dbReference type="SMART" id="SM00829">
    <property type="entry name" value="PKS_ER"/>
    <property type="match status" value="1"/>
</dbReference>
<dbReference type="InterPro" id="IPR051397">
    <property type="entry name" value="Zn-ADH-like_protein"/>
</dbReference>
<dbReference type="Gene3D" id="3.90.180.10">
    <property type="entry name" value="Medium-chain alcohol dehydrogenases, catalytic domain"/>
    <property type="match status" value="1"/>
</dbReference>
<evidence type="ECO:0000313" key="2">
    <source>
        <dbReference type="EMBL" id="RBP14277.1"/>
    </source>
</evidence>